<dbReference type="EMBL" id="JANPWZ010000297">
    <property type="protein sequence ID" value="KAJ3577868.1"/>
    <property type="molecule type" value="Genomic_DNA"/>
</dbReference>
<comment type="caution">
    <text evidence="1">The sequence shown here is derived from an EMBL/GenBank/DDBJ whole genome shotgun (WGS) entry which is preliminary data.</text>
</comment>
<organism evidence="1 2">
    <name type="scientific">Xylaria arbuscula</name>
    <dbReference type="NCBI Taxonomy" id="114810"/>
    <lineage>
        <taxon>Eukaryota</taxon>
        <taxon>Fungi</taxon>
        <taxon>Dikarya</taxon>
        <taxon>Ascomycota</taxon>
        <taxon>Pezizomycotina</taxon>
        <taxon>Sordariomycetes</taxon>
        <taxon>Xylariomycetidae</taxon>
        <taxon>Xylariales</taxon>
        <taxon>Xylariaceae</taxon>
        <taxon>Xylaria</taxon>
    </lineage>
</organism>
<proteinExistence type="predicted"/>
<accession>A0A9W8TNX3</accession>
<dbReference type="AlphaFoldDB" id="A0A9W8TNX3"/>
<sequence length="206" mass="22722">MDTAATRVADVQDYEVKYGDNKRAEASAAGHGESLRTRFATSWTLRFLLLAVPVLAPGLTMKVVPEPTLQYRAESSRLKANTPRRRTAFISILTRASDGLYLHYNDAIERLSLSLMSREDEKGLNVPGGVARLPVTAPNFTRNASERLVREEPAGWCDLSSHLEPHLEVVPSPHPLHTGWLTTPAAEQQPAVKFMACAVRICGHKP</sequence>
<keyword evidence="2" id="KW-1185">Reference proteome</keyword>
<gene>
    <name evidence="1" type="ORF">NPX13_g2697</name>
</gene>
<dbReference type="Proteomes" id="UP001148614">
    <property type="component" value="Unassembled WGS sequence"/>
</dbReference>
<evidence type="ECO:0000313" key="2">
    <source>
        <dbReference type="Proteomes" id="UP001148614"/>
    </source>
</evidence>
<protein>
    <submittedName>
        <fullName evidence="1">Uncharacterized protein</fullName>
    </submittedName>
</protein>
<reference evidence="1" key="1">
    <citation type="submission" date="2022-07" db="EMBL/GenBank/DDBJ databases">
        <title>Genome Sequence of Xylaria arbuscula.</title>
        <authorList>
            <person name="Buettner E."/>
        </authorList>
    </citation>
    <scope>NUCLEOTIDE SEQUENCE</scope>
    <source>
        <strain evidence="1">VT107</strain>
    </source>
</reference>
<evidence type="ECO:0000313" key="1">
    <source>
        <dbReference type="EMBL" id="KAJ3577868.1"/>
    </source>
</evidence>
<name>A0A9W8TNX3_9PEZI</name>